<feature type="transmembrane region" description="Helical" evidence="7">
    <location>
        <begin position="31"/>
        <end position="48"/>
    </location>
</feature>
<dbReference type="InterPro" id="IPR051679">
    <property type="entry name" value="DASS-Related_Transporters"/>
</dbReference>
<feature type="transmembrane region" description="Helical" evidence="7">
    <location>
        <begin position="460"/>
        <end position="484"/>
    </location>
</feature>
<feature type="transmembrane region" description="Helical" evidence="7">
    <location>
        <begin position="60"/>
        <end position="86"/>
    </location>
</feature>
<dbReference type="InterPro" id="IPR036721">
    <property type="entry name" value="RCK_C_sf"/>
</dbReference>
<evidence type="ECO:0000256" key="4">
    <source>
        <dbReference type="ARBA" id="ARBA00022737"/>
    </source>
</evidence>
<dbReference type="SUPFAM" id="SSF116726">
    <property type="entry name" value="TrkA C-terminal domain-like"/>
    <property type="match status" value="1"/>
</dbReference>
<gene>
    <name evidence="9" type="ORF">ACFQY0_04340</name>
</gene>
<evidence type="ECO:0000256" key="6">
    <source>
        <dbReference type="ARBA" id="ARBA00023136"/>
    </source>
</evidence>
<keyword evidence="4" id="KW-0677">Repeat</keyword>
<dbReference type="RefSeq" id="WP_379709537.1">
    <property type="nucleotide sequence ID" value="NZ_JBHTBS010000002.1"/>
</dbReference>
<evidence type="ECO:0000256" key="7">
    <source>
        <dbReference type="SAM" id="Phobius"/>
    </source>
</evidence>
<protein>
    <submittedName>
        <fullName evidence="9">SLC13 family permease</fullName>
    </submittedName>
</protein>
<evidence type="ECO:0000256" key="3">
    <source>
        <dbReference type="ARBA" id="ARBA00022692"/>
    </source>
</evidence>
<dbReference type="InterPro" id="IPR004680">
    <property type="entry name" value="Cit_transptr-like_dom"/>
</dbReference>
<keyword evidence="10" id="KW-1185">Reference proteome</keyword>
<dbReference type="EMBL" id="JBHTBS010000002">
    <property type="protein sequence ID" value="MFC7336397.1"/>
    <property type="molecule type" value="Genomic_DNA"/>
</dbReference>
<keyword evidence="6 7" id="KW-0472">Membrane</keyword>
<dbReference type="InterPro" id="IPR006037">
    <property type="entry name" value="RCK_C"/>
</dbReference>
<evidence type="ECO:0000313" key="9">
    <source>
        <dbReference type="EMBL" id="MFC7336397.1"/>
    </source>
</evidence>
<keyword evidence="2" id="KW-0813">Transport</keyword>
<feature type="transmembrane region" description="Helical" evidence="7">
    <location>
        <begin position="397"/>
        <end position="418"/>
    </location>
</feature>
<feature type="transmembrane region" description="Helical" evidence="7">
    <location>
        <begin position="6"/>
        <end position="24"/>
    </location>
</feature>
<keyword evidence="5 7" id="KW-1133">Transmembrane helix</keyword>
<feature type="transmembrane region" description="Helical" evidence="7">
    <location>
        <begin position="545"/>
        <end position="564"/>
    </location>
</feature>
<dbReference type="Proteomes" id="UP001596472">
    <property type="component" value="Unassembled WGS sequence"/>
</dbReference>
<dbReference type="PANTHER" id="PTHR43652">
    <property type="entry name" value="BASIC AMINO ACID ANTIPORTER YFCC-RELATED"/>
    <property type="match status" value="1"/>
</dbReference>
<dbReference type="PROSITE" id="PS51202">
    <property type="entry name" value="RCK_C"/>
    <property type="match status" value="1"/>
</dbReference>
<evidence type="ECO:0000256" key="5">
    <source>
        <dbReference type="ARBA" id="ARBA00022989"/>
    </source>
</evidence>
<dbReference type="Pfam" id="PF03600">
    <property type="entry name" value="CitMHS"/>
    <property type="match status" value="1"/>
</dbReference>
<evidence type="ECO:0000256" key="2">
    <source>
        <dbReference type="ARBA" id="ARBA00022448"/>
    </source>
</evidence>
<keyword evidence="3 7" id="KW-0812">Transmembrane</keyword>
<sequence length="608" mass="64943">MDGFTFEIGLTLILVGLILIAFLREWAPPDVIALTSLAAVVVFGLIPMDRMSEVFKNEAPLTIAALFVIGGALESSGAVDLLGKLLRKRIKGGTRSAIFSFSVVTAFCSAWMNNTAVVAILLPVVLGFARSKDIAAGRLLMPLSYSSILGGCCTLIGTSTNLLANGVLTGMGEKALSMFELAPVGIPLAIAGIIFLTIFGPKLIANRASAASELTPESRSAKMYHVLVSSSSDLIGTRWIESPMAAAEAGIHVVEIRRDGHRITAGLDEIIIERFDRYLVTVHGGNAGGPERLFASLSLEIISEVKGLVTELVIESDSSLAGRSMAEANFRQHYNAVVLAIHRNGNNITSQLGSLVIEPGDTLLVVTPAFNLGELKASKDFILTDAPARSTPLRPAAAWLAGSALVGAVMVSTLTDLLSGPFPFIPKIPIHFSTFVGALILLWSRTLTPRQAYQSIDWQVLFMLYGLLGLGMAMQTTGTAAFLADFLARSAIGWVPPDVLPYVLLWAVFLLTLLLTEVLSNNATAVMMIPIVVPLAQSIGVETRPFVMAVVLASSLAFALPMGYQTHLMVYGPGGFRFKDFLKVGIPMNFICWGVACLLIPLIWPFAV</sequence>
<feature type="transmembrane region" description="Helical" evidence="7">
    <location>
        <begin position="98"/>
        <end position="122"/>
    </location>
</feature>
<accession>A0ABW2L239</accession>
<dbReference type="Pfam" id="PF02080">
    <property type="entry name" value="TrkA_C"/>
    <property type="match status" value="1"/>
</dbReference>
<organism evidence="9 10">
    <name type="scientific">Haloferula chungangensis</name>
    <dbReference type="NCBI Taxonomy" id="1048331"/>
    <lineage>
        <taxon>Bacteria</taxon>
        <taxon>Pseudomonadati</taxon>
        <taxon>Verrucomicrobiota</taxon>
        <taxon>Verrucomicrobiia</taxon>
        <taxon>Verrucomicrobiales</taxon>
        <taxon>Verrucomicrobiaceae</taxon>
        <taxon>Haloferula</taxon>
    </lineage>
</organism>
<feature type="transmembrane region" description="Helical" evidence="7">
    <location>
        <begin position="430"/>
        <end position="448"/>
    </location>
</feature>
<reference evidence="10" key="1">
    <citation type="journal article" date="2019" name="Int. J. Syst. Evol. Microbiol.">
        <title>The Global Catalogue of Microorganisms (GCM) 10K type strain sequencing project: providing services to taxonomists for standard genome sequencing and annotation.</title>
        <authorList>
            <consortium name="The Broad Institute Genomics Platform"/>
            <consortium name="The Broad Institute Genome Sequencing Center for Infectious Disease"/>
            <person name="Wu L."/>
            <person name="Ma J."/>
        </authorList>
    </citation>
    <scope>NUCLEOTIDE SEQUENCE [LARGE SCALE GENOMIC DNA]</scope>
    <source>
        <strain evidence="10">CGMCC 4.1467</strain>
    </source>
</reference>
<name>A0ABW2L239_9BACT</name>
<feature type="transmembrane region" description="Helical" evidence="7">
    <location>
        <begin position="584"/>
        <end position="607"/>
    </location>
</feature>
<dbReference type="Gene3D" id="3.30.70.1450">
    <property type="entry name" value="Regulator of K+ conductance, C-terminal domain"/>
    <property type="match status" value="1"/>
</dbReference>
<comment type="caution">
    <text evidence="9">The sequence shown here is derived from an EMBL/GenBank/DDBJ whole genome shotgun (WGS) entry which is preliminary data.</text>
</comment>
<evidence type="ECO:0000313" key="10">
    <source>
        <dbReference type="Proteomes" id="UP001596472"/>
    </source>
</evidence>
<feature type="domain" description="RCK C-terminal" evidence="8">
    <location>
        <begin position="297"/>
        <end position="381"/>
    </location>
</feature>
<feature type="transmembrane region" description="Helical" evidence="7">
    <location>
        <begin position="181"/>
        <end position="199"/>
    </location>
</feature>
<dbReference type="PANTHER" id="PTHR43652:SF2">
    <property type="entry name" value="BASIC AMINO ACID ANTIPORTER YFCC-RELATED"/>
    <property type="match status" value="1"/>
</dbReference>
<evidence type="ECO:0000256" key="1">
    <source>
        <dbReference type="ARBA" id="ARBA00004141"/>
    </source>
</evidence>
<proteinExistence type="predicted"/>
<comment type="subcellular location">
    <subcellularLocation>
        <location evidence="1">Membrane</location>
        <topology evidence="1">Multi-pass membrane protein</topology>
    </subcellularLocation>
</comment>
<evidence type="ECO:0000259" key="8">
    <source>
        <dbReference type="PROSITE" id="PS51202"/>
    </source>
</evidence>
<feature type="transmembrane region" description="Helical" evidence="7">
    <location>
        <begin position="504"/>
        <end position="533"/>
    </location>
</feature>